<evidence type="ECO:0000259" key="1">
    <source>
        <dbReference type="PROSITE" id="PS50943"/>
    </source>
</evidence>
<organism evidence="2 5">
    <name type="scientific">Paraburkholderia rhynchosiae</name>
    <dbReference type="NCBI Taxonomy" id="487049"/>
    <lineage>
        <taxon>Bacteria</taxon>
        <taxon>Pseudomonadati</taxon>
        <taxon>Pseudomonadota</taxon>
        <taxon>Betaproteobacteria</taxon>
        <taxon>Burkholderiales</taxon>
        <taxon>Burkholderiaceae</taxon>
        <taxon>Paraburkholderia</taxon>
    </lineage>
</organism>
<feature type="domain" description="HTH cro/C1-type" evidence="1">
    <location>
        <begin position="22"/>
        <end position="63"/>
    </location>
</feature>
<dbReference type="InterPro" id="IPR010982">
    <property type="entry name" value="Lambda_DNA-bd_dom_sf"/>
</dbReference>
<keyword evidence="4" id="KW-1185">Reference proteome</keyword>
<dbReference type="SUPFAM" id="SSF47413">
    <property type="entry name" value="lambda repressor-like DNA-binding domains"/>
    <property type="match status" value="1"/>
</dbReference>
<dbReference type="GO" id="GO:0003677">
    <property type="term" value="F:DNA binding"/>
    <property type="evidence" value="ECO:0007669"/>
    <property type="project" value="InterPro"/>
</dbReference>
<dbReference type="SMART" id="SM00530">
    <property type="entry name" value="HTH_XRE"/>
    <property type="match status" value="1"/>
</dbReference>
<accession>A0A2N7VU48</accession>
<gene>
    <name evidence="3" type="ORF">C0Z16_34405</name>
    <name evidence="2" type="ORF">LMG27174_05374</name>
</gene>
<dbReference type="EMBL" id="PNXY01000052">
    <property type="protein sequence ID" value="PMS20676.1"/>
    <property type="molecule type" value="Genomic_DNA"/>
</dbReference>
<dbReference type="Proteomes" id="UP000235659">
    <property type="component" value="Unassembled WGS sequence"/>
</dbReference>
<reference evidence="2 5" key="2">
    <citation type="submission" date="2020-04" db="EMBL/GenBank/DDBJ databases">
        <authorList>
            <person name="De Canck E."/>
        </authorList>
    </citation>
    <scope>NUCLEOTIDE SEQUENCE [LARGE SCALE GENOMIC DNA]</scope>
    <source>
        <strain evidence="2 5">LMG 27174</strain>
    </source>
</reference>
<dbReference type="Proteomes" id="UP000494205">
    <property type="component" value="Unassembled WGS sequence"/>
</dbReference>
<name>A0A2N7VU48_9BURK</name>
<dbReference type="Gene3D" id="1.10.260.40">
    <property type="entry name" value="lambda repressor-like DNA-binding domains"/>
    <property type="match status" value="1"/>
</dbReference>
<dbReference type="InterPro" id="IPR001387">
    <property type="entry name" value="Cro/C1-type_HTH"/>
</dbReference>
<dbReference type="OrthoDB" id="8777496at2"/>
<evidence type="ECO:0000313" key="2">
    <source>
        <dbReference type="EMBL" id="CAB3726042.1"/>
    </source>
</evidence>
<dbReference type="EMBL" id="CADIJZ010000023">
    <property type="protein sequence ID" value="CAB3726042.1"/>
    <property type="molecule type" value="Genomic_DNA"/>
</dbReference>
<proteinExistence type="predicted"/>
<evidence type="ECO:0000313" key="5">
    <source>
        <dbReference type="Proteomes" id="UP000494205"/>
    </source>
</evidence>
<evidence type="ECO:0000313" key="3">
    <source>
        <dbReference type="EMBL" id="PMS20676.1"/>
    </source>
</evidence>
<reference evidence="3 4" key="1">
    <citation type="submission" date="2018-01" db="EMBL/GenBank/DDBJ databases">
        <title>Whole genome analyses suggest that Burkholderia sensu lato contains two further novel genera in the rhizoxinica-symbiotica group Mycetohabitans gen. nov., and Trinickia gen. nov.: implications for the evolution of diazotrophy and nodulation in the Burkholderiaceae.</title>
        <authorList>
            <person name="Estrada-de los Santos P."/>
            <person name="Palmer M."/>
            <person name="Chavez-Ramirez B."/>
            <person name="Beukes C."/>
            <person name="Steenkamp E.T."/>
            <person name="Hirsch A.M."/>
            <person name="Manyaka P."/>
            <person name="Maluk M."/>
            <person name="Lafos M."/>
            <person name="Crook M."/>
            <person name="Gross E."/>
            <person name="Simon M.F."/>
            <person name="Bueno dos Reis Junior F."/>
            <person name="Poole P.S."/>
            <person name="Venter S.N."/>
            <person name="James E.K."/>
        </authorList>
    </citation>
    <scope>NUCLEOTIDE SEQUENCE [LARGE SCALE GENOMIC DNA]</scope>
    <source>
        <strain evidence="3 4">WSM 3937</strain>
    </source>
</reference>
<dbReference type="RefSeq" id="WP_102636452.1">
    <property type="nucleotide sequence ID" value="NZ_CADIJZ010000023.1"/>
</dbReference>
<protein>
    <recommendedName>
        <fullName evidence="1">HTH cro/C1-type domain-containing protein</fullName>
    </recommendedName>
</protein>
<dbReference type="PROSITE" id="PS50943">
    <property type="entry name" value="HTH_CROC1"/>
    <property type="match status" value="1"/>
</dbReference>
<sequence>MKTTIDYLDELRVKLQLPSDYAVAKALGCTRASVSRYRNGVGSFDDATAIKVAELLGLEPLEIIAAANFERSKDEHSQNVWASIWGKVAGAIALNLIACAVGVSVAPTSKAAESGNANTGNGGSLYIMSNHTSTD</sequence>
<dbReference type="AlphaFoldDB" id="A0A2N7VU48"/>
<evidence type="ECO:0000313" key="4">
    <source>
        <dbReference type="Proteomes" id="UP000235659"/>
    </source>
</evidence>
<dbReference type="Pfam" id="PF01381">
    <property type="entry name" value="HTH_3"/>
    <property type="match status" value="1"/>
</dbReference>